<reference evidence="2" key="1">
    <citation type="submission" date="2020-06" db="EMBL/GenBank/DDBJ databases">
        <title>A novel thermopfilic bacterium from Erzurum, Turkey.</title>
        <authorList>
            <person name="Adiguzel A."/>
            <person name="Ay H."/>
            <person name="Baltaci M.O."/>
        </authorList>
    </citation>
    <scope>NUCLEOTIDE SEQUENCE</scope>
    <source>
        <strain evidence="2">P2</strain>
    </source>
</reference>
<dbReference type="Pfam" id="PF00581">
    <property type="entry name" value="Rhodanese"/>
    <property type="match status" value="1"/>
</dbReference>
<evidence type="ECO:0000259" key="1">
    <source>
        <dbReference type="PROSITE" id="PS50206"/>
    </source>
</evidence>
<dbReference type="Proteomes" id="UP000625804">
    <property type="component" value="Unassembled WGS sequence"/>
</dbReference>
<sequence length="98" mass="10784">MKIITAKEVEALLQEGKTLHIIDVRENEEVANGKIPGAIHIPLGFLDVRMNELDKNLEYIIVCHSGGRSGMAANFLTSYGFKAVNMIDGMVAWEGPIE</sequence>
<dbReference type="SMART" id="SM00450">
    <property type="entry name" value="RHOD"/>
    <property type="match status" value="1"/>
</dbReference>
<evidence type="ECO:0000313" key="2">
    <source>
        <dbReference type="EMBL" id="NSL50985.1"/>
    </source>
</evidence>
<evidence type="ECO:0000313" key="3">
    <source>
        <dbReference type="Proteomes" id="UP000625804"/>
    </source>
</evidence>
<protein>
    <submittedName>
        <fullName evidence="2">Rhodanese-like domain-containing protein</fullName>
    </submittedName>
</protein>
<name>A0A8J8GBQ0_9BACI</name>
<proteinExistence type="predicted"/>
<organism evidence="2 3">
    <name type="scientific">Calidifontibacillus erzurumensis</name>
    <dbReference type="NCBI Taxonomy" id="2741433"/>
    <lineage>
        <taxon>Bacteria</taxon>
        <taxon>Bacillati</taxon>
        <taxon>Bacillota</taxon>
        <taxon>Bacilli</taxon>
        <taxon>Bacillales</taxon>
        <taxon>Bacillaceae</taxon>
        <taxon>Calidifontibacillus/Schinkia group</taxon>
        <taxon>Calidifontibacillus</taxon>
    </lineage>
</organism>
<dbReference type="CDD" id="cd00158">
    <property type="entry name" value="RHOD"/>
    <property type="match status" value="1"/>
</dbReference>
<dbReference type="Gene3D" id="3.40.250.10">
    <property type="entry name" value="Rhodanese-like domain"/>
    <property type="match status" value="1"/>
</dbReference>
<dbReference type="PANTHER" id="PTHR43031">
    <property type="entry name" value="FAD-DEPENDENT OXIDOREDUCTASE"/>
    <property type="match status" value="1"/>
</dbReference>
<keyword evidence="3" id="KW-1185">Reference proteome</keyword>
<comment type="caution">
    <text evidence="2">The sequence shown here is derived from an EMBL/GenBank/DDBJ whole genome shotgun (WGS) entry which is preliminary data.</text>
</comment>
<dbReference type="PROSITE" id="PS50206">
    <property type="entry name" value="RHODANESE_3"/>
    <property type="match status" value="1"/>
</dbReference>
<dbReference type="InterPro" id="IPR050229">
    <property type="entry name" value="GlpE_sulfurtransferase"/>
</dbReference>
<dbReference type="InterPro" id="IPR001763">
    <property type="entry name" value="Rhodanese-like_dom"/>
</dbReference>
<dbReference type="AlphaFoldDB" id="A0A8J8GBQ0"/>
<dbReference type="EMBL" id="JABTTE010000003">
    <property type="protein sequence ID" value="NSL50985.1"/>
    <property type="molecule type" value="Genomic_DNA"/>
</dbReference>
<dbReference type="RefSeq" id="WP_173730184.1">
    <property type="nucleotide sequence ID" value="NZ_JABTTE010000003.1"/>
</dbReference>
<dbReference type="InterPro" id="IPR036873">
    <property type="entry name" value="Rhodanese-like_dom_sf"/>
</dbReference>
<feature type="domain" description="Rhodanese" evidence="1">
    <location>
        <begin position="15"/>
        <end position="95"/>
    </location>
</feature>
<gene>
    <name evidence="2" type="ORF">HR057_04295</name>
</gene>
<dbReference type="SUPFAM" id="SSF52821">
    <property type="entry name" value="Rhodanese/Cell cycle control phosphatase"/>
    <property type="match status" value="1"/>
</dbReference>
<accession>A0A8J8GBQ0</accession>
<dbReference type="PANTHER" id="PTHR43031:SF17">
    <property type="entry name" value="SULFURTRANSFERASE YTWF-RELATED"/>
    <property type="match status" value="1"/>
</dbReference>